<sequence>MGCNRTRIVYPAAKESGKSMTFLVCKIRKGRECKKPVDVCKKCRKKHRCESWKKYEQPELK</sequence>
<dbReference type="AlphaFoldDB" id="A0A6H1ZL84"/>
<accession>A0A6H1ZL84</accession>
<name>A0A6H1ZL84_9ZZZZ</name>
<protein>
    <submittedName>
        <fullName evidence="1">Uncharacterized protein</fullName>
    </submittedName>
</protein>
<reference evidence="1" key="1">
    <citation type="submission" date="2020-03" db="EMBL/GenBank/DDBJ databases">
        <title>The deep terrestrial virosphere.</title>
        <authorList>
            <person name="Holmfeldt K."/>
            <person name="Nilsson E."/>
            <person name="Simone D."/>
            <person name="Lopez-Fernandez M."/>
            <person name="Wu X."/>
            <person name="de Brujin I."/>
            <person name="Lundin D."/>
            <person name="Andersson A."/>
            <person name="Bertilsson S."/>
            <person name="Dopson M."/>
        </authorList>
    </citation>
    <scope>NUCLEOTIDE SEQUENCE</scope>
    <source>
        <strain evidence="1">TM448A00891</strain>
        <strain evidence="2">TM448B00218</strain>
    </source>
</reference>
<organism evidence="1">
    <name type="scientific">viral metagenome</name>
    <dbReference type="NCBI Taxonomy" id="1070528"/>
    <lineage>
        <taxon>unclassified sequences</taxon>
        <taxon>metagenomes</taxon>
        <taxon>organismal metagenomes</taxon>
    </lineage>
</organism>
<evidence type="ECO:0000313" key="1">
    <source>
        <dbReference type="EMBL" id="QJA48288.1"/>
    </source>
</evidence>
<dbReference type="EMBL" id="MT144600">
    <property type="protein sequence ID" value="QJH94432.1"/>
    <property type="molecule type" value="Genomic_DNA"/>
</dbReference>
<proteinExistence type="predicted"/>
<evidence type="ECO:0000313" key="2">
    <source>
        <dbReference type="EMBL" id="QJH94432.1"/>
    </source>
</evidence>
<dbReference type="EMBL" id="MT144078">
    <property type="protein sequence ID" value="QJA48288.1"/>
    <property type="molecule type" value="Genomic_DNA"/>
</dbReference>
<gene>
    <name evidence="1" type="ORF">TM448A00891_0023</name>
    <name evidence="2" type="ORF">TM448B00218_0075</name>
</gene>